<organism evidence="5 6">
    <name type="scientific">Bosea massiliensis</name>
    <dbReference type="NCBI Taxonomy" id="151419"/>
    <lineage>
        <taxon>Bacteria</taxon>
        <taxon>Pseudomonadati</taxon>
        <taxon>Pseudomonadota</taxon>
        <taxon>Alphaproteobacteria</taxon>
        <taxon>Hyphomicrobiales</taxon>
        <taxon>Boseaceae</taxon>
        <taxon>Bosea</taxon>
    </lineage>
</organism>
<evidence type="ECO:0000313" key="6">
    <source>
        <dbReference type="Proteomes" id="UP001596060"/>
    </source>
</evidence>
<dbReference type="PANTHER" id="PTHR23132:SF23">
    <property type="entry name" value="D-ALANINE--D-ALANINE LIGASE B"/>
    <property type="match status" value="1"/>
</dbReference>
<dbReference type="Pfam" id="PF07478">
    <property type="entry name" value="Dala_Dala_lig_C"/>
    <property type="match status" value="1"/>
</dbReference>
<dbReference type="EMBL" id="JBHSLU010000082">
    <property type="protein sequence ID" value="MFC5508350.1"/>
    <property type="molecule type" value="Genomic_DNA"/>
</dbReference>
<keyword evidence="3" id="KW-0547">Nucleotide-binding</keyword>
<dbReference type="Proteomes" id="UP001596060">
    <property type="component" value="Unassembled WGS sequence"/>
</dbReference>
<evidence type="ECO:0000256" key="3">
    <source>
        <dbReference type="PROSITE-ProRule" id="PRU00409"/>
    </source>
</evidence>
<keyword evidence="2" id="KW-0436">Ligase</keyword>
<evidence type="ECO:0000259" key="4">
    <source>
        <dbReference type="PROSITE" id="PS50975"/>
    </source>
</evidence>
<sequence length="397" mass="43124">MSITASTVRETEAFGLPLQPLGLNRHIEVLFRRLRMAIVHGGDKTVDGAVLGMAGNQRSWKSYRPVAEDIAAALMRLGCRQPIEVMPDDMRLPARLRDSGTHMAWLNTAGVQGASAITHTPAMFEMLGLPYVGHEPLLAGILDNKHLFKQQLVAAGIPTAPSLLVRPSPNPFCPTQDAGFRRIFGAYRGPFIVKPVSGRASLHVTFVDSILQLRDAIASVTAVTRAPVLIERYLGGAEYCVAICGPVVARGGVLTKAEEPLVFSALERRFAPGEPIFTSMDVKPISEERARLLDPVLDRAAWTQLARIARAVFAQFGLETLIRLDIRADQDGNMFVLEANPKPDLKAPAPGVTSLVSIGLGQQGMTYDDLILSLFANRIERLLADKHETISRLAGVS</sequence>
<dbReference type="SUPFAM" id="SSF56059">
    <property type="entry name" value="Glutathione synthetase ATP-binding domain-like"/>
    <property type="match status" value="1"/>
</dbReference>
<reference evidence="6" key="1">
    <citation type="journal article" date="2019" name="Int. J. Syst. Evol. Microbiol.">
        <title>The Global Catalogue of Microorganisms (GCM) 10K type strain sequencing project: providing services to taxonomists for standard genome sequencing and annotation.</title>
        <authorList>
            <consortium name="The Broad Institute Genomics Platform"/>
            <consortium name="The Broad Institute Genome Sequencing Center for Infectious Disease"/>
            <person name="Wu L."/>
            <person name="Ma J."/>
        </authorList>
    </citation>
    <scope>NUCLEOTIDE SEQUENCE [LARGE SCALE GENOMIC DNA]</scope>
    <source>
        <strain evidence="6">CCUG 43117</strain>
    </source>
</reference>
<name>A0ABW0P7D5_9HYPH</name>
<gene>
    <name evidence="5" type="ORF">ACFPN9_24195</name>
</gene>
<evidence type="ECO:0000256" key="2">
    <source>
        <dbReference type="ARBA" id="ARBA00022598"/>
    </source>
</evidence>
<comment type="caution">
    <text evidence="5">The sequence shown here is derived from an EMBL/GenBank/DDBJ whole genome shotgun (WGS) entry which is preliminary data.</text>
</comment>
<accession>A0ABW0P7D5</accession>
<dbReference type="InterPro" id="IPR013815">
    <property type="entry name" value="ATP_grasp_subdomain_1"/>
</dbReference>
<dbReference type="InterPro" id="IPR011095">
    <property type="entry name" value="Dala_Dala_lig_C"/>
</dbReference>
<keyword evidence="3" id="KW-0067">ATP-binding</keyword>
<feature type="domain" description="ATP-grasp" evidence="4">
    <location>
        <begin position="149"/>
        <end position="376"/>
    </location>
</feature>
<evidence type="ECO:0000256" key="1">
    <source>
        <dbReference type="ARBA" id="ARBA00010871"/>
    </source>
</evidence>
<evidence type="ECO:0000313" key="5">
    <source>
        <dbReference type="EMBL" id="MFC5508350.1"/>
    </source>
</evidence>
<comment type="similarity">
    <text evidence="1">Belongs to the D-alanine--D-alanine ligase family.</text>
</comment>
<protein>
    <submittedName>
        <fullName evidence="5">D-alanyl-alanine synthetase</fullName>
    </submittedName>
</protein>
<dbReference type="PANTHER" id="PTHR23132">
    <property type="entry name" value="D-ALANINE--D-ALANINE LIGASE"/>
    <property type="match status" value="1"/>
</dbReference>
<dbReference type="PROSITE" id="PS50975">
    <property type="entry name" value="ATP_GRASP"/>
    <property type="match status" value="1"/>
</dbReference>
<dbReference type="InterPro" id="IPR011761">
    <property type="entry name" value="ATP-grasp"/>
</dbReference>
<proteinExistence type="inferred from homology"/>
<dbReference type="Gene3D" id="3.30.470.20">
    <property type="entry name" value="ATP-grasp fold, B domain"/>
    <property type="match status" value="1"/>
</dbReference>
<keyword evidence="6" id="KW-1185">Reference proteome</keyword>
<dbReference type="Gene3D" id="3.30.1490.20">
    <property type="entry name" value="ATP-grasp fold, A domain"/>
    <property type="match status" value="1"/>
</dbReference>